<dbReference type="EMBL" id="BT068425">
    <property type="protein sequence ID" value="ACN35322.1"/>
    <property type="molecule type" value="mRNA"/>
</dbReference>
<reference evidence="1" key="1">
    <citation type="journal article" date="2009" name="PLoS Genet.">
        <title>Sequencing, mapping, and analysis of 27,455 maize full-length cDNAs.</title>
        <authorList>
            <person name="Soderlund C."/>
            <person name="Descour A."/>
            <person name="Kudrna D."/>
            <person name="Bomhoff M."/>
            <person name="Boyd L."/>
            <person name="Currie J."/>
            <person name="Angelova A."/>
            <person name="Collura K."/>
            <person name="Wissotski M."/>
            <person name="Ashley E."/>
            <person name="Morrow D."/>
            <person name="Fernandes J."/>
            <person name="Walbot V."/>
            <person name="Yu Y."/>
        </authorList>
    </citation>
    <scope>NUCLEOTIDE SEQUENCE</scope>
    <source>
        <strain evidence="1">B73</strain>
    </source>
</reference>
<dbReference type="AlphaFoldDB" id="C0PJF6"/>
<evidence type="ECO:0000313" key="1">
    <source>
        <dbReference type="EMBL" id="ACN35322.1"/>
    </source>
</evidence>
<dbReference type="ExpressionAtlas" id="C0PJF6">
    <property type="expression patterns" value="baseline and differential"/>
</dbReference>
<proteinExistence type="evidence at transcript level"/>
<dbReference type="Gene3D" id="2.40.30.10">
    <property type="entry name" value="Translation factors"/>
    <property type="match status" value="1"/>
</dbReference>
<accession>C0PJF6</accession>
<dbReference type="PANTHER" id="PTHR35115">
    <property type="entry name" value="CYCLIN DELTA-3"/>
    <property type="match status" value="1"/>
</dbReference>
<sequence>MSTHDFDCASVDRKSCLRAYTLTSMEDEVGHFGLDAKEYILDEHSKFLNGELMNQLLDLLPLDPYIEAALSPISSIVQLVVLAEEEVITNSPNRCLMICFNLLQRCFSWDAAPHRQLWPPPHIHVEFWCGSAALRSIPWPPPTSLDSLYTKEFYCRVQFPGFGRTFVFNAEILKRVGRTSEAKDSSRVALKSSWGTLGCSHEEAAELASLVDGYQLMRAASASDRVSSLKNYHHTLGLCDHWAEKRFNGHKCVQFHAIEEVCEFLCMEGSPE</sequence>
<organism evidence="1">
    <name type="scientific">Zea mays</name>
    <name type="common">Maize</name>
    <dbReference type="NCBI Taxonomy" id="4577"/>
    <lineage>
        <taxon>Eukaryota</taxon>
        <taxon>Viridiplantae</taxon>
        <taxon>Streptophyta</taxon>
        <taxon>Embryophyta</taxon>
        <taxon>Tracheophyta</taxon>
        <taxon>Spermatophyta</taxon>
        <taxon>Magnoliopsida</taxon>
        <taxon>Liliopsida</taxon>
        <taxon>Poales</taxon>
        <taxon>Poaceae</taxon>
        <taxon>PACMAD clade</taxon>
        <taxon>Panicoideae</taxon>
        <taxon>Andropogonodae</taxon>
        <taxon>Andropogoneae</taxon>
        <taxon>Tripsacinae</taxon>
        <taxon>Zea</taxon>
    </lineage>
</organism>
<dbReference type="PANTHER" id="PTHR35115:SF1">
    <property type="entry name" value="PROTEIN IN CHLOROPLAST ATPASE BIOGENESIS, CHLOROPLASTIC"/>
    <property type="match status" value="1"/>
</dbReference>
<dbReference type="InterPro" id="IPR045287">
    <property type="entry name" value="PAB"/>
</dbReference>
<name>C0PJF6_MAIZE</name>
<protein>
    <submittedName>
        <fullName evidence="1">Uncharacterized protein</fullName>
    </submittedName>
</protein>